<dbReference type="EMBL" id="JAWXYG010000005">
    <property type="protein sequence ID" value="KAK4271953.1"/>
    <property type="molecule type" value="Genomic_DNA"/>
</dbReference>
<evidence type="ECO:0000256" key="4">
    <source>
        <dbReference type="ARBA" id="ARBA00035011"/>
    </source>
</evidence>
<feature type="transmembrane region" description="Helical" evidence="6">
    <location>
        <begin position="146"/>
        <end position="167"/>
    </location>
</feature>
<dbReference type="GO" id="GO:0005886">
    <property type="term" value="C:plasma membrane"/>
    <property type="evidence" value="ECO:0007669"/>
    <property type="project" value="TreeGrafter"/>
</dbReference>
<keyword evidence="6" id="KW-0812">Transmembrane</keyword>
<dbReference type="AlphaFoldDB" id="A0AAE1JLV1"/>
<evidence type="ECO:0000256" key="6">
    <source>
        <dbReference type="SAM" id="Phobius"/>
    </source>
</evidence>
<evidence type="ECO:0000259" key="8">
    <source>
        <dbReference type="PROSITE" id="PS51485"/>
    </source>
</evidence>
<protein>
    <recommendedName>
        <fullName evidence="8">Phytocyanin domain-containing protein</fullName>
    </recommendedName>
</protein>
<keyword evidence="2" id="KW-1015">Disulfide bond</keyword>
<sequence>MENYRRLRLAVVMVVVLPIMAVTGDPVLHKVGGPKGWIDHDVNYTEWSAHEQFLLGDWLLFNFDKRYFNVLEVNKTSYENCRDEGFVKNLTRGGRDVVQLTEARTYYYLSSGGYCFHGMKVAVTLQRGHLEAAPAPSPSQSSASPAFSVFNVLHCLALYMVILGIIYI</sequence>
<organism evidence="9 10">
    <name type="scientific">Acacia crassicarpa</name>
    <name type="common">northern wattle</name>
    <dbReference type="NCBI Taxonomy" id="499986"/>
    <lineage>
        <taxon>Eukaryota</taxon>
        <taxon>Viridiplantae</taxon>
        <taxon>Streptophyta</taxon>
        <taxon>Embryophyta</taxon>
        <taxon>Tracheophyta</taxon>
        <taxon>Spermatophyta</taxon>
        <taxon>Magnoliopsida</taxon>
        <taxon>eudicotyledons</taxon>
        <taxon>Gunneridae</taxon>
        <taxon>Pentapetalae</taxon>
        <taxon>rosids</taxon>
        <taxon>fabids</taxon>
        <taxon>Fabales</taxon>
        <taxon>Fabaceae</taxon>
        <taxon>Caesalpinioideae</taxon>
        <taxon>mimosoid clade</taxon>
        <taxon>Acacieae</taxon>
        <taxon>Acacia</taxon>
    </lineage>
</organism>
<evidence type="ECO:0000256" key="5">
    <source>
        <dbReference type="ARBA" id="ARBA00037626"/>
    </source>
</evidence>
<evidence type="ECO:0000256" key="7">
    <source>
        <dbReference type="SAM" id="SignalP"/>
    </source>
</evidence>
<evidence type="ECO:0000256" key="2">
    <source>
        <dbReference type="ARBA" id="ARBA00023157"/>
    </source>
</evidence>
<name>A0AAE1JLV1_9FABA</name>
<feature type="chain" id="PRO_5042209762" description="Phytocyanin domain-containing protein" evidence="7">
    <location>
        <begin position="25"/>
        <end position="168"/>
    </location>
</feature>
<gene>
    <name evidence="9" type="ORF">QN277_020568</name>
</gene>
<evidence type="ECO:0000256" key="1">
    <source>
        <dbReference type="ARBA" id="ARBA00022729"/>
    </source>
</evidence>
<keyword evidence="3" id="KW-0325">Glycoprotein</keyword>
<dbReference type="Pfam" id="PF02298">
    <property type="entry name" value="Cu_bind_like"/>
    <property type="match status" value="1"/>
</dbReference>
<dbReference type="InterPro" id="IPR008972">
    <property type="entry name" value="Cupredoxin"/>
</dbReference>
<keyword evidence="10" id="KW-1185">Reference proteome</keyword>
<dbReference type="FunFam" id="2.60.40.420:FF:000018">
    <property type="entry name" value="Lamin-like protein"/>
    <property type="match status" value="1"/>
</dbReference>
<dbReference type="InterPro" id="IPR003245">
    <property type="entry name" value="Phytocyanin_dom"/>
</dbReference>
<dbReference type="InterPro" id="IPR039391">
    <property type="entry name" value="Phytocyanin-like"/>
</dbReference>
<dbReference type="SUPFAM" id="SSF49503">
    <property type="entry name" value="Cupredoxins"/>
    <property type="match status" value="1"/>
</dbReference>
<feature type="signal peptide" evidence="7">
    <location>
        <begin position="1"/>
        <end position="24"/>
    </location>
</feature>
<accession>A0AAE1JLV1</accession>
<evidence type="ECO:0000313" key="10">
    <source>
        <dbReference type="Proteomes" id="UP001293593"/>
    </source>
</evidence>
<evidence type="ECO:0000313" key="9">
    <source>
        <dbReference type="EMBL" id="KAK4271953.1"/>
    </source>
</evidence>
<proteinExistence type="inferred from homology"/>
<dbReference type="GO" id="GO:0009055">
    <property type="term" value="F:electron transfer activity"/>
    <property type="evidence" value="ECO:0007669"/>
    <property type="project" value="InterPro"/>
</dbReference>
<keyword evidence="1 7" id="KW-0732">Signal</keyword>
<feature type="domain" description="Phytocyanin" evidence="8">
    <location>
        <begin position="27"/>
        <end position="127"/>
    </location>
</feature>
<reference evidence="9" key="1">
    <citation type="submission" date="2023-10" db="EMBL/GenBank/DDBJ databases">
        <title>Chromosome-level genome of the transformable northern wattle, Acacia crassicarpa.</title>
        <authorList>
            <person name="Massaro I."/>
            <person name="Sinha N.R."/>
            <person name="Poethig S."/>
            <person name="Leichty A.R."/>
        </authorList>
    </citation>
    <scope>NUCLEOTIDE SEQUENCE</scope>
    <source>
        <strain evidence="9">Acra3RX</strain>
        <tissue evidence="9">Leaf</tissue>
    </source>
</reference>
<comment type="function">
    <text evidence="5">May act as a carbohydrate transporter.</text>
</comment>
<dbReference type="PROSITE" id="PS51485">
    <property type="entry name" value="PHYTOCYANIN"/>
    <property type="match status" value="1"/>
</dbReference>
<comment type="similarity">
    <text evidence="4">Belongs to the early nodulin-like (ENODL) family.</text>
</comment>
<dbReference type="Gene3D" id="2.60.40.420">
    <property type="entry name" value="Cupredoxins - blue copper proteins"/>
    <property type="match status" value="1"/>
</dbReference>
<keyword evidence="6" id="KW-1133">Transmembrane helix</keyword>
<comment type="caution">
    <text evidence="9">The sequence shown here is derived from an EMBL/GenBank/DDBJ whole genome shotgun (WGS) entry which is preliminary data.</text>
</comment>
<dbReference type="PANTHER" id="PTHR33021">
    <property type="entry name" value="BLUE COPPER PROTEIN"/>
    <property type="match status" value="1"/>
</dbReference>
<dbReference type="PANTHER" id="PTHR33021:SF385">
    <property type="entry name" value="PHYTOCYANIN DOMAIN-CONTAINING PROTEIN"/>
    <property type="match status" value="1"/>
</dbReference>
<evidence type="ECO:0000256" key="3">
    <source>
        <dbReference type="ARBA" id="ARBA00023180"/>
    </source>
</evidence>
<keyword evidence="6" id="KW-0472">Membrane</keyword>
<dbReference type="Proteomes" id="UP001293593">
    <property type="component" value="Unassembled WGS sequence"/>
</dbReference>